<name>F4RYR8_MELLP</name>
<evidence type="ECO:0000256" key="2">
    <source>
        <dbReference type="ARBA" id="ARBA00022801"/>
    </source>
</evidence>
<dbReference type="EMBL" id="GL883130">
    <property type="protein sequence ID" value="EGG02518.1"/>
    <property type="molecule type" value="Genomic_DNA"/>
</dbReference>
<evidence type="ECO:0000313" key="5">
    <source>
        <dbReference type="EMBL" id="EGG02518.1"/>
    </source>
</evidence>
<dbReference type="RefSeq" id="XP_007414207.1">
    <property type="nucleotide sequence ID" value="XM_007414145.1"/>
</dbReference>
<dbReference type="Gene3D" id="3.40.50.1820">
    <property type="entry name" value="alpha/beta hydrolase"/>
    <property type="match status" value="1"/>
</dbReference>
<dbReference type="HOGENOM" id="CLU_006586_10_6_1"/>
<dbReference type="FunCoup" id="F4RYR8">
    <property type="interactions" value="1"/>
</dbReference>
<dbReference type="InterPro" id="IPR029058">
    <property type="entry name" value="AB_hydrolase_fold"/>
</dbReference>
<keyword evidence="2 3" id="KW-0378">Hydrolase</keyword>
<dbReference type="VEuPathDB" id="FungiDB:MELLADRAFT_110127"/>
<dbReference type="GeneID" id="18923976"/>
<dbReference type="EC" id="3.1.1.-" evidence="3"/>
<dbReference type="eggNOG" id="KOG1516">
    <property type="taxonomic scope" value="Eukaryota"/>
</dbReference>
<reference evidence="6" key="1">
    <citation type="journal article" date="2011" name="Proc. Natl. Acad. Sci. U.S.A.">
        <title>Obligate biotrophy features unraveled by the genomic analysis of rust fungi.</title>
        <authorList>
            <person name="Duplessis S."/>
            <person name="Cuomo C.A."/>
            <person name="Lin Y.-C."/>
            <person name="Aerts A."/>
            <person name="Tisserant E."/>
            <person name="Veneault-Fourrey C."/>
            <person name="Joly D.L."/>
            <person name="Hacquard S."/>
            <person name="Amselem J."/>
            <person name="Cantarel B.L."/>
            <person name="Chiu R."/>
            <person name="Coutinho P.M."/>
            <person name="Feau N."/>
            <person name="Field M."/>
            <person name="Frey P."/>
            <person name="Gelhaye E."/>
            <person name="Goldberg J."/>
            <person name="Grabherr M.G."/>
            <person name="Kodira C.D."/>
            <person name="Kohler A."/>
            <person name="Kuees U."/>
            <person name="Lindquist E.A."/>
            <person name="Lucas S.M."/>
            <person name="Mago R."/>
            <person name="Mauceli E."/>
            <person name="Morin E."/>
            <person name="Murat C."/>
            <person name="Pangilinan J.L."/>
            <person name="Park R."/>
            <person name="Pearson M."/>
            <person name="Quesneville H."/>
            <person name="Rouhier N."/>
            <person name="Sakthikumar S."/>
            <person name="Salamov A.A."/>
            <person name="Schmutz J."/>
            <person name="Selles B."/>
            <person name="Shapiro H."/>
            <person name="Tanguay P."/>
            <person name="Tuskan G.A."/>
            <person name="Henrissat B."/>
            <person name="Van de Peer Y."/>
            <person name="Rouze P."/>
            <person name="Ellis J.G."/>
            <person name="Dodds P.N."/>
            <person name="Schein J.E."/>
            <person name="Zhong S."/>
            <person name="Hamelin R.C."/>
            <person name="Grigoriev I.V."/>
            <person name="Szabo L.J."/>
            <person name="Martin F."/>
        </authorList>
    </citation>
    <scope>NUCLEOTIDE SEQUENCE [LARGE SCALE GENOMIC DNA]</scope>
    <source>
        <strain evidence="6">98AG31 / pathotype 3-4-7</strain>
    </source>
</reference>
<evidence type="ECO:0000256" key="3">
    <source>
        <dbReference type="RuleBase" id="RU361235"/>
    </source>
</evidence>
<dbReference type="PANTHER" id="PTHR11559">
    <property type="entry name" value="CARBOXYLESTERASE"/>
    <property type="match status" value="1"/>
</dbReference>
<dbReference type="InterPro" id="IPR019826">
    <property type="entry name" value="Carboxylesterase_B_AS"/>
</dbReference>
<dbReference type="Proteomes" id="UP000001072">
    <property type="component" value="Unassembled WGS sequence"/>
</dbReference>
<sequence length="621" mass="67623">MHINYFNFILLLAFKVNAISLPRNIPTELYQTVKISTSNLDSPIVQNQNVHNHTKRDLPFFDPFVGANGNDGTTTSTNQDTNGNLPKTSPNVALDYGNFIGGSLGNIESFTGIPFAEPPVGLRRLTNPIPPLNHYSNFDATKLPPACPQALPLTGNGLVENLLTEAELINQFTPLIGPVGVGQEDCLTLDVRRPKGIQKGANVPVMVYIYGGAFEFGATNVYDGSSLVSTSISQKTPIIYVAMNYRLNGFGFLGGKEVGQEGVGNLGLKDQRLALKWVQKYIGEFGGDPSMVTIFGESAGAISVSQQLTIMNGNHEGLFRAAICESGTASPIESFAEGGGQKDYDTVVSRSGCQGTPNTLECLRQLDFDTLYRAVSSIDGPAKVDGLPFRWIPRIDGDFITDTMKGSISKGAYARVPLISGNQDDEGTILTAGLLPLFSNGPLRDYLASTFFQKATSQEIDEVLRLYPQDPSVGSPYNTGFLNILTPIFKQVASMYGDIQFQAPRRQFLEGTQASMPVWSYIDKGFKLVPYLGAFHGTDVVNVLGILSGSRTVEYQSRWISFANTMNPNVAGYPDWPNYGQDRQMLEIGPNGSKGTIIDDFRQEAIQYINDHDSDLALRPL</sequence>
<dbReference type="InterPro" id="IPR050309">
    <property type="entry name" value="Type-B_Carboxylest/Lipase"/>
</dbReference>
<dbReference type="ESTHER" id="9basi-f4ryr8">
    <property type="family name" value="Fungal_carboxylesterase_lipase"/>
</dbReference>
<comment type="similarity">
    <text evidence="1 3">Belongs to the type-B carboxylesterase/lipase family.</text>
</comment>
<organism evidence="6">
    <name type="scientific">Melampsora larici-populina (strain 98AG31 / pathotype 3-4-7)</name>
    <name type="common">Poplar leaf rust fungus</name>
    <dbReference type="NCBI Taxonomy" id="747676"/>
    <lineage>
        <taxon>Eukaryota</taxon>
        <taxon>Fungi</taxon>
        <taxon>Dikarya</taxon>
        <taxon>Basidiomycota</taxon>
        <taxon>Pucciniomycotina</taxon>
        <taxon>Pucciniomycetes</taxon>
        <taxon>Pucciniales</taxon>
        <taxon>Melampsoraceae</taxon>
        <taxon>Melampsora</taxon>
    </lineage>
</organism>
<evidence type="ECO:0000259" key="4">
    <source>
        <dbReference type="Pfam" id="PF00135"/>
    </source>
</evidence>
<evidence type="ECO:0000313" key="6">
    <source>
        <dbReference type="Proteomes" id="UP000001072"/>
    </source>
</evidence>
<dbReference type="InParanoid" id="F4RYR8"/>
<dbReference type="OrthoDB" id="408631at2759"/>
<accession>F4RYR8</accession>
<keyword evidence="6" id="KW-1185">Reference proteome</keyword>
<dbReference type="Pfam" id="PF00135">
    <property type="entry name" value="COesterase"/>
    <property type="match status" value="1"/>
</dbReference>
<proteinExistence type="inferred from homology"/>
<feature type="domain" description="Carboxylesterase type B" evidence="4">
    <location>
        <begin position="89"/>
        <end position="593"/>
    </location>
</feature>
<dbReference type="KEGG" id="mlr:MELLADRAFT_110127"/>
<evidence type="ECO:0000256" key="1">
    <source>
        <dbReference type="ARBA" id="ARBA00005964"/>
    </source>
</evidence>
<protein>
    <recommendedName>
        <fullName evidence="3">Carboxylic ester hydrolase</fullName>
        <ecNumber evidence="3">3.1.1.-</ecNumber>
    </recommendedName>
</protein>
<gene>
    <name evidence="5" type="ORF">MELLADRAFT_110127</name>
</gene>
<feature type="signal peptide" evidence="3">
    <location>
        <begin position="1"/>
        <end position="18"/>
    </location>
</feature>
<feature type="chain" id="PRO_5005129526" description="Carboxylic ester hydrolase" evidence="3">
    <location>
        <begin position="19"/>
        <end position="621"/>
    </location>
</feature>
<dbReference type="PROSITE" id="PS00122">
    <property type="entry name" value="CARBOXYLESTERASE_B_1"/>
    <property type="match status" value="1"/>
</dbReference>
<dbReference type="SUPFAM" id="SSF53474">
    <property type="entry name" value="alpha/beta-Hydrolases"/>
    <property type="match status" value="1"/>
</dbReference>
<dbReference type="STRING" id="747676.F4RYR8"/>
<dbReference type="GO" id="GO:0016787">
    <property type="term" value="F:hydrolase activity"/>
    <property type="evidence" value="ECO:0007669"/>
    <property type="project" value="UniProtKB-KW"/>
</dbReference>
<dbReference type="AlphaFoldDB" id="F4RYR8"/>
<keyword evidence="3" id="KW-0732">Signal</keyword>
<dbReference type="InterPro" id="IPR002018">
    <property type="entry name" value="CarbesteraseB"/>
</dbReference>